<dbReference type="InterPro" id="IPR036685">
    <property type="entry name" value="YehU-like_sf"/>
</dbReference>
<dbReference type="Gene3D" id="1.10.10.610">
    <property type="entry name" value="YehU-like"/>
    <property type="match status" value="1"/>
</dbReference>
<dbReference type="SUPFAM" id="SSF118001">
    <property type="entry name" value="YehU-like"/>
    <property type="match status" value="1"/>
</dbReference>
<evidence type="ECO:0008006" key="4">
    <source>
        <dbReference type="Google" id="ProtNLM"/>
    </source>
</evidence>
<dbReference type="Proteomes" id="UP000095230">
    <property type="component" value="Unassembled WGS sequence"/>
</dbReference>
<dbReference type="AlphaFoldDB" id="A0A1E5IWR3"/>
<proteinExistence type="inferred from homology"/>
<comment type="caution">
    <text evidence="2">The sequence shown here is derived from an EMBL/GenBank/DDBJ whole genome shotgun (WGS) entry which is preliminary data.</text>
</comment>
<dbReference type="RefSeq" id="WP_028764409.1">
    <property type="nucleotide sequence ID" value="NZ_JBHOHD010000016.1"/>
</dbReference>
<organism evidence="2 3">
    <name type="scientific">Shewanella colwelliana</name>
    <name type="common">Alteromonas colwelliana</name>
    <dbReference type="NCBI Taxonomy" id="23"/>
    <lineage>
        <taxon>Bacteria</taxon>
        <taxon>Pseudomonadati</taxon>
        <taxon>Pseudomonadota</taxon>
        <taxon>Gammaproteobacteria</taxon>
        <taxon>Alteromonadales</taxon>
        <taxon>Shewanellaceae</taxon>
        <taxon>Shewanella</taxon>
    </lineage>
</organism>
<comment type="similarity">
    <text evidence="1">Belongs to the UPF0270 family.</text>
</comment>
<accession>A0A1E5IWR3</accession>
<dbReference type="STRING" id="23.BEL05_12280"/>
<dbReference type="InterPro" id="IPR010648">
    <property type="entry name" value="UPF0270"/>
</dbReference>
<sequence>MLVPYESLLQLPSETLDRLIKEFLFTQTEDGSFAALDDQAVTNAITKCRAALARNDLVVEYSEDDESIAIRSKENTLFKG</sequence>
<dbReference type="OrthoDB" id="6401640at2"/>
<evidence type="ECO:0000256" key="1">
    <source>
        <dbReference type="ARBA" id="ARBA00006450"/>
    </source>
</evidence>
<dbReference type="EMBL" id="MCBT01000013">
    <property type="protein sequence ID" value="OEG74946.1"/>
    <property type="molecule type" value="Genomic_DNA"/>
</dbReference>
<dbReference type="Pfam" id="PF06794">
    <property type="entry name" value="UPF0270"/>
    <property type="match status" value="1"/>
</dbReference>
<evidence type="ECO:0000313" key="3">
    <source>
        <dbReference type="Proteomes" id="UP000095230"/>
    </source>
</evidence>
<evidence type="ECO:0000313" key="2">
    <source>
        <dbReference type="EMBL" id="OEG74946.1"/>
    </source>
</evidence>
<reference evidence="2 3" key="1">
    <citation type="submission" date="2016-07" db="EMBL/GenBank/DDBJ databases">
        <title>Whole-genome of two Shewanella species isolated from a digestive organ of sea cucumber Apostichopus japonicus Selenka 1867.</title>
        <authorList>
            <person name="Hong H.-H."/>
            <person name="Choi H."/>
            <person name="Cheon S."/>
            <person name="Oh J.-S."/>
            <person name="Lee H.-G."/>
            <person name="Park C."/>
        </authorList>
    </citation>
    <scope>NUCLEOTIDE SEQUENCE [LARGE SCALE GENOMIC DNA]</scope>
    <source>
        <strain evidence="2 3">CSB03KR</strain>
    </source>
</reference>
<protein>
    <recommendedName>
        <fullName evidence="4">YheU family protein</fullName>
    </recommendedName>
</protein>
<gene>
    <name evidence="2" type="ORF">BEL05_12280</name>
</gene>
<name>A0A1E5IWR3_SHECO</name>